<proteinExistence type="predicted"/>
<dbReference type="NCBIfam" id="TIGR01167">
    <property type="entry name" value="LPXTG_anchor"/>
    <property type="match status" value="1"/>
</dbReference>
<keyword evidence="3" id="KW-1185">Reference proteome</keyword>
<dbReference type="Proteomes" id="UP000322499">
    <property type="component" value="Unassembled WGS sequence"/>
</dbReference>
<name>A0A5S5CPX0_9ACTN</name>
<keyword evidence="1" id="KW-0812">Transmembrane</keyword>
<dbReference type="AlphaFoldDB" id="A0A5S5CPX0"/>
<organism evidence="2 3">
    <name type="scientific">Blastococcus xanthinilyticus</name>
    <dbReference type="NCBI Taxonomy" id="1564164"/>
    <lineage>
        <taxon>Bacteria</taxon>
        <taxon>Bacillati</taxon>
        <taxon>Actinomycetota</taxon>
        <taxon>Actinomycetes</taxon>
        <taxon>Geodermatophilales</taxon>
        <taxon>Geodermatophilaceae</taxon>
        <taxon>Blastococcus</taxon>
    </lineage>
</organism>
<dbReference type="EMBL" id="VNHW01000016">
    <property type="protein sequence ID" value="TYP83698.1"/>
    <property type="molecule type" value="Genomic_DNA"/>
</dbReference>
<keyword evidence="1" id="KW-0472">Membrane</keyword>
<sequence length="36" mass="3845">MIPSTGSAELDALGQVAIVLLLLVTIALLIRNRRGR</sequence>
<dbReference type="RefSeq" id="WP_166534831.1">
    <property type="nucleotide sequence ID" value="NZ_VNHW01000016.1"/>
</dbReference>
<evidence type="ECO:0000313" key="3">
    <source>
        <dbReference type="Proteomes" id="UP000322499"/>
    </source>
</evidence>
<keyword evidence="1" id="KW-1133">Transmembrane helix</keyword>
<comment type="caution">
    <text evidence="2">The sequence shown here is derived from an EMBL/GenBank/DDBJ whole genome shotgun (WGS) entry which is preliminary data.</text>
</comment>
<reference evidence="2 3" key="1">
    <citation type="submission" date="2019-07" db="EMBL/GenBank/DDBJ databases">
        <title>Genomic Encyclopedia of Archaeal and Bacterial Type Strains, Phase II (KMG-II): from individual species to whole genera.</title>
        <authorList>
            <person name="Goeker M."/>
        </authorList>
    </citation>
    <scope>NUCLEOTIDE SEQUENCE [LARGE SCALE GENOMIC DNA]</scope>
    <source>
        <strain evidence="2 3">DSM 46842</strain>
    </source>
</reference>
<gene>
    <name evidence="2" type="ORF">BD833_11656</name>
</gene>
<evidence type="ECO:0000256" key="1">
    <source>
        <dbReference type="SAM" id="Phobius"/>
    </source>
</evidence>
<accession>A0A5S5CPX0</accession>
<protein>
    <submittedName>
        <fullName evidence="2">LPXTG-motif cell wall-anchored protein</fullName>
    </submittedName>
</protein>
<feature type="transmembrane region" description="Helical" evidence="1">
    <location>
        <begin position="12"/>
        <end position="30"/>
    </location>
</feature>
<evidence type="ECO:0000313" key="2">
    <source>
        <dbReference type="EMBL" id="TYP83698.1"/>
    </source>
</evidence>